<protein>
    <submittedName>
        <fullName evidence="2">Uncharacterized protein</fullName>
    </submittedName>
</protein>
<feature type="transmembrane region" description="Helical" evidence="1">
    <location>
        <begin position="7"/>
        <end position="27"/>
    </location>
</feature>
<gene>
    <name evidence="2" type="ORF">SAMN05443663_106183</name>
</gene>
<keyword evidence="1" id="KW-1133">Transmembrane helix</keyword>
<dbReference type="OrthoDB" id="1364739at2"/>
<dbReference type="Proteomes" id="UP000184071">
    <property type="component" value="Unassembled WGS sequence"/>
</dbReference>
<keyword evidence="3" id="KW-1185">Reference proteome</keyword>
<reference evidence="3" key="1">
    <citation type="submission" date="2016-11" db="EMBL/GenBank/DDBJ databases">
        <authorList>
            <person name="Varghese N."/>
            <person name="Submissions S."/>
        </authorList>
    </citation>
    <scope>NUCLEOTIDE SEQUENCE [LARGE SCALE GENOMIC DNA]</scope>
    <source>
        <strain evidence="3">DSM 17963</strain>
    </source>
</reference>
<organism evidence="2 3">
    <name type="scientific">Flavobacterium defluvii</name>
    <dbReference type="NCBI Taxonomy" id="370979"/>
    <lineage>
        <taxon>Bacteria</taxon>
        <taxon>Pseudomonadati</taxon>
        <taxon>Bacteroidota</taxon>
        <taxon>Flavobacteriia</taxon>
        <taxon>Flavobacteriales</taxon>
        <taxon>Flavobacteriaceae</taxon>
        <taxon>Flavobacterium</taxon>
    </lineage>
</organism>
<dbReference type="EMBL" id="FQWC01000006">
    <property type="protein sequence ID" value="SHH24346.1"/>
    <property type="molecule type" value="Genomic_DNA"/>
</dbReference>
<feature type="transmembrane region" description="Helical" evidence="1">
    <location>
        <begin position="61"/>
        <end position="81"/>
    </location>
</feature>
<dbReference type="RefSeq" id="WP_073416896.1">
    <property type="nucleotide sequence ID" value="NZ_FQWC01000006.1"/>
</dbReference>
<evidence type="ECO:0000313" key="3">
    <source>
        <dbReference type="Proteomes" id="UP000184071"/>
    </source>
</evidence>
<dbReference type="AlphaFoldDB" id="A0A1M5RE42"/>
<sequence>MKLKQRFLVYLLLAILYFFATSLLIILDEKLKINDAFITVPCGFVLINIAYTFLFLKLNPLLNILSASIIPFLSLFLALKFSDLHLFSRYDAYDIGTAIIANAIFPIIFWEIIYQIKNIYSLKSVIK</sequence>
<proteinExistence type="predicted"/>
<accession>A0A1M5RE42</accession>
<keyword evidence="1" id="KW-0812">Transmembrane</keyword>
<evidence type="ECO:0000313" key="2">
    <source>
        <dbReference type="EMBL" id="SHH24346.1"/>
    </source>
</evidence>
<feature type="transmembrane region" description="Helical" evidence="1">
    <location>
        <begin position="33"/>
        <end position="54"/>
    </location>
</feature>
<feature type="transmembrane region" description="Helical" evidence="1">
    <location>
        <begin position="93"/>
        <end position="114"/>
    </location>
</feature>
<dbReference type="STRING" id="370979.SAMN05443663_106183"/>
<keyword evidence="1" id="KW-0472">Membrane</keyword>
<name>A0A1M5RE42_9FLAO</name>
<evidence type="ECO:0000256" key="1">
    <source>
        <dbReference type="SAM" id="Phobius"/>
    </source>
</evidence>